<evidence type="ECO:0000259" key="6">
    <source>
        <dbReference type="Pfam" id="PF00155"/>
    </source>
</evidence>
<name>A0A2A2CYV8_9ACTN</name>
<dbReference type="PANTHER" id="PTHR43807">
    <property type="entry name" value="FI04487P"/>
    <property type="match status" value="1"/>
</dbReference>
<dbReference type="GO" id="GO:0030170">
    <property type="term" value="F:pyridoxal phosphate binding"/>
    <property type="evidence" value="ECO:0007669"/>
    <property type="project" value="InterPro"/>
</dbReference>
<sequence>MNSEWSPAARVRGMGASVFTEMTELARETGAVNLGQGVPELAAPEGLLKDVAAAVLAGSNQYPPAVGFPALREAVAAHQSRRYGLEYDPRDEVLVTTGATEAIAATLLALCDPGDEVLAFDPCYDAYPAVARFAGATLVPVPLALEDDTFALDLDALRAAVTPRTRVLILNTPHNPTGKVFTAGELAAVAGVCEEYGLTVVTDEVYEHLVYDGAHRSMAALPGMRERTLTISSAGKTFNVTGWKVGWVCGPAPLVAAVGAAKQFLTYASGTPYQEALARTLGGVEAWAEELRRTLRRNRDLLSEGLTRAGLRPYRAEAGYFVQADVRAWGYPDGVRFCRELPLRAGVVAIPTSAFYLRPDAPSSLVRFSFCKREESVRTAVEKLIQAI</sequence>
<evidence type="ECO:0000256" key="3">
    <source>
        <dbReference type="ARBA" id="ARBA00022576"/>
    </source>
</evidence>
<proteinExistence type="inferred from homology"/>
<dbReference type="CDD" id="cd00609">
    <property type="entry name" value="AAT_like"/>
    <property type="match status" value="1"/>
</dbReference>
<evidence type="ECO:0000256" key="2">
    <source>
        <dbReference type="ARBA" id="ARBA00007441"/>
    </source>
</evidence>
<dbReference type="InterPro" id="IPR051326">
    <property type="entry name" value="Kynurenine-oxoglutarate_AT"/>
</dbReference>
<dbReference type="Proteomes" id="UP000218944">
    <property type="component" value="Unassembled WGS sequence"/>
</dbReference>
<protein>
    <submittedName>
        <fullName evidence="7">Aminotransferase</fullName>
    </submittedName>
</protein>
<organism evidence="7 8">
    <name type="scientific">Streptomyces albireticuli</name>
    <dbReference type="NCBI Taxonomy" id="1940"/>
    <lineage>
        <taxon>Bacteria</taxon>
        <taxon>Bacillati</taxon>
        <taxon>Actinomycetota</taxon>
        <taxon>Actinomycetes</taxon>
        <taxon>Kitasatosporales</taxon>
        <taxon>Streptomycetaceae</taxon>
        <taxon>Streptomyces</taxon>
    </lineage>
</organism>
<comment type="caution">
    <text evidence="7">The sequence shown here is derived from an EMBL/GenBank/DDBJ whole genome shotgun (WGS) entry which is preliminary data.</text>
</comment>
<evidence type="ECO:0000313" key="8">
    <source>
        <dbReference type="Proteomes" id="UP000218944"/>
    </source>
</evidence>
<dbReference type="InterPro" id="IPR015422">
    <property type="entry name" value="PyrdxlP-dep_Trfase_small"/>
</dbReference>
<dbReference type="SUPFAM" id="SSF53383">
    <property type="entry name" value="PLP-dependent transferases"/>
    <property type="match status" value="1"/>
</dbReference>
<dbReference type="GO" id="GO:0005737">
    <property type="term" value="C:cytoplasm"/>
    <property type="evidence" value="ECO:0007669"/>
    <property type="project" value="TreeGrafter"/>
</dbReference>
<dbReference type="EMBL" id="NSJV01000658">
    <property type="protein sequence ID" value="PAU44461.1"/>
    <property type="molecule type" value="Genomic_DNA"/>
</dbReference>
<keyword evidence="5" id="KW-0663">Pyridoxal phosphate</keyword>
<dbReference type="PANTHER" id="PTHR43807:SF20">
    <property type="entry name" value="FI04487P"/>
    <property type="match status" value="1"/>
</dbReference>
<dbReference type="Pfam" id="PF00155">
    <property type="entry name" value="Aminotran_1_2"/>
    <property type="match status" value="1"/>
</dbReference>
<dbReference type="Gene3D" id="3.40.640.10">
    <property type="entry name" value="Type I PLP-dependent aspartate aminotransferase-like (Major domain)"/>
    <property type="match status" value="1"/>
</dbReference>
<evidence type="ECO:0000256" key="5">
    <source>
        <dbReference type="ARBA" id="ARBA00022898"/>
    </source>
</evidence>
<dbReference type="InterPro" id="IPR015421">
    <property type="entry name" value="PyrdxlP-dep_Trfase_major"/>
</dbReference>
<accession>A0A2A2CYV8</accession>
<evidence type="ECO:0000313" key="7">
    <source>
        <dbReference type="EMBL" id="PAU44461.1"/>
    </source>
</evidence>
<keyword evidence="8" id="KW-1185">Reference proteome</keyword>
<keyword evidence="4 7" id="KW-0808">Transferase</keyword>
<comment type="cofactor">
    <cofactor evidence="1">
        <name>pyridoxal 5'-phosphate</name>
        <dbReference type="ChEBI" id="CHEBI:597326"/>
    </cofactor>
</comment>
<dbReference type="RefSeq" id="WP_095584911.1">
    <property type="nucleotide sequence ID" value="NZ_JAJQQQ010000002.1"/>
</dbReference>
<dbReference type="InterPro" id="IPR015424">
    <property type="entry name" value="PyrdxlP-dep_Trfase"/>
</dbReference>
<gene>
    <name evidence="7" type="ORF">CK936_34725</name>
</gene>
<dbReference type="FunFam" id="3.40.640.10:FF:000033">
    <property type="entry name" value="Aspartate aminotransferase"/>
    <property type="match status" value="1"/>
</dbReference>
<dbReference type="InterPro" id="IPR004839">
    <property type="entry name" value="Aminotransferase_I/II_large"/>
</dbReference>
<reference evidence="7 8" key="1">
    <citation type="submission" date="2017-08" db="EMBL/GenBank/DDBJ databases">
        <title>Genome sequence of Streptomyces albireticuli NRRL B-1670.</title>
        <authorList>
            <person name="Graham D.E."/>
            <person name="Mahan K.M."/>
            <person name="Klingeman D.M."/>
            <person name="Hettich R.L."/>
            <person name="Parry R.J."/>
            <person name="Spain J.C."/>
        </authorList>
    </citation>
    <scope>NUCLEOTIDE SEQUENCE [LARGE SCALE GENOMIC DNA]</scope>
    <source>
        <strain evidence="7 8">NRRL B-1670</strain>
    </source>
</reference>
<keyword evidence="3 7" id="KW-0032">Aminotransferase</keyword>
<evidence type="ECO:0000256" key="4">
    <source>
        <dbReference type="ARBA" id="ARBA00022679"/>
    </source>
</evidence>
<dbReference type="GO" id="GO:0016212">
    <property type="term" value="F:kynurenine-oxoglutarate transaminase activity"/>
    <property type="evidence" value="ECO:0007669"/>
    <property type="project" value="TreeGrafter"/>
</dbReference>
<comment type="similarity">
    <text evidence="2">Belongs to the class-I pyridoxal-phosphate-dependent aminotransferase family.</text>
</comment>
<dbReference type="AlphaFoldDB" id="A0A2A2CYV8"/>
<evidence type="ECO:0000256" key="1">
    <source>
        <dbReference type="ARBA" id="ARBA00001933"/>
    </source>
</evidence>
<feature type="domain" description="Aminotransferase class I/classII large" evidence="6">
    <location>
        <begin position="32"/>
        <end position="384"/>
    </location>
</feature>
<dbReference type="Gene3D" id="3.90.1150.10">
    <property type="entry name" value="Aspartate Aminotransferase, domain 1"/>
    <property type="match status" value="1"/>
</dbReference>